<evidence type="ECO:0000256" key="5">
    <source>
        <dbReference type="ARBA" id="ARBA00023163"/>
    </source>
</evidence>
<dbReference type="InterPro" id="IPR018060">
    <property type="entry name" value="HTH_AraC"/>
</dbReference>
<comment type="caution">
    <text evidence="7">The sequence shown here is derived from an EMBL/GenBank/DDBJ whole genome shotgun (WGS) entry which is preliminary data.</text>
</comment>
<dbReference type="PROSITE" id="PS00041">
    <property type="entry name" value="HTH_ARAC_FAMILY_1"/>
    <property type="match status" value="1"/>
</dbReference>
<evidence type="ECO:0000313" key="7">
    <source>
        <dbReference type="EMBL" id="RAS25767.1"/>
    </source>
</evidence>
<evidence type="ECO:0000256" key="3">
    <source>
        <dbReference type="ARBA" id="ARBA00023125"/>
    </source>
</evidence>
<keyword evidence="5" id="KW-0804">Transcription</keyword>
<dbReference type="Pfam" id="PF02311">
    <property type="entry name" value="AraC_binding"/>
    <property type="match status" value="1"/>
</dbReference>
<dbReference type="SUPFAM" id="SSF46689">
    <property type="entry name" value="Homeodomain-like"/>
    <property type="match status" value="1"/>
</dbReference>
<evidence type="ECO:0000259" key="6">
    <source>
        <dbReference type="PROSITE" id="PS01124"/>
    </source>
</evidence>
<dbReference type="InterPro" id="IPR011051">
    <property type="entry name" value="RmlC_Cupin_sf"/>
</dbReference>
<dbReference type="PANTHER" id="PTHR11019">
    <property type="entry name" value="HTH-TYPE TRANSCRIPTIONAL REGULATOR NIMR"/>
    <property type="match status" value="1"/>
</dbReference>
<dbReference type="SUPFAM" id="SSF51182">
    <property type="entry name" value="RmlC-like cupins"/>
    <property type="match status" value="1"/>
</dbReference>
<dbReference type="PROSITE" id="PS01124">
    <property type="entry name" value="HTH_ARAC_FAMILY_2"/>
    <property type="match status" value="1"/>
</dbReference>
<dbReference type="FunFam" id="1.10.10.60:FF:000132">
    <property type="entry name" value="AraC family transcriptional regulator"/>
    <property type="match status" value="1"/>
</dbReference>
<keyword evidence="1" id="KW-0678">Repressor</keyword>
<dbReference type="CDD" id="cd06124">
    <property type="entry name" value="cupin_NimR-like_N"/>
    <property type="match status" value="1"/>
</dbReference>
<dbReference type="Pfam" id="PF12833">
    <property type="entry name" value="HTH_18"/>
    <property type="match status" value="1"/>
</dbReference>
<dbReference type="SMART" id="SM00342">
    <property type="entry name" value="HTH_ARAC"/>
    <property type="match status" value="1"/>
</dbReference>
<dbReference type="GO" id="GO:0043565">
    <property type="term" value="F:sequence-specific DNA binding"/>
    <property type="evidence" value="ECO:0007669"/>
    <property type="project" value="InterPro"/>
</dbReference>
<keyword evidence="3 7" id="KW-0238">DNA-binding</keyword>
<dbReference type="AlphaFoldDB" id="A0A329BV35"/>
<keyword evidence="4" id="KW-0010">Activator</keyword>
<dbReference type="Gene3D" id="1.10.10.60">
    <property type="entry name" value="Homeodomain-like"/>
    <property type="match status" value="1"/>
</dbReference>
<feature type="domain" description="HTH araC/xylS-type" evidence="6">
    <location>
        <begin position="184"/>
        <end position="281"/>
    </location>
</feature>
<dbReference type="InterPro" id="IPR003313">
    <property type="entry name" value="AraC-bd"/>
</dbReference>
<dbReference type="Proteomes" id="UP000248918">
    <property type="component" value="Unassembled WGS sequence"/>
</dbReference>
<dbReference type="PRINTS" id="PR00032">
    <property type="entry name" value="HTHARAC"/>
</dbReference>
<dbReference type="GO" id="GO:0003700">
    <property type="term" value="F:DNA-binding transcription factor activity"/>
    <property type="evidence" value="ECO:0007669"/>
    <property type="project" value="InterPro"/>
</dbReference>
<evidence type="ECO:0000256" key="4">
    <source>
        <dbReference type="ARBA" id="ARBA00023159"/>
    </source>
</evidence>
<proteinExistence type="predicted"/>
<evidence type="ECO:0000256" key="1">
    <source>
        <dbReference type="ARBA" id="ARBA00022491"/>
    </source>
</evidence>
<dbReference type="InterPro" id="IPR020449">
    <property type="entry name" value="Tscrpt_reg_AraC-type_HTH"/>
</dbReference>
<evidence type="ECO:0000313" key="8">
    <source>
        <dbReference type="Proteomes" id="UP000248918"/>
    </source>
</evidence>
<organism evidence="7 8">
    <name type="scientific">Paraburkholderia bryophila</name>
    <dbReference type="NCBI Taxonomy" id="420952"/>
    <lineage>
        <taxon>Bacteria</taxon>
        <taxon>Pseudomonadati</taxon>
        <taxon>Pseudomonadota</taxon>
        <taxon>Betaproteobacteria</taxon>
        <taxon>Burkholderiales</taxon>
        <taxon>Burkholderiaceae</taxon>
        <taxon>Paraburkholderia</taxon>
    </lineage>
</organism>
<reference evidence="7 8" key="1">
    <citation type="submission" date="2018-06" db="EMBL/GenBank/DDBJ databases">
        <title>Genomic Encyclopedia of Type Strains, Phase III (KMG-III): the genomes of soil and plant-associated and newly described type strains.</title>
        <authorList>
            <person name="Whitman W."/>
        </authorList>
    </citation>
    <scope>NUCLEOTIDE SEQUENCE [LARGE SCALE GENOMIC DNA]</scope>
    <source>
        <strain evidence="7 8">LMG 23644</strain>
    </source>
</reference>
<evidence type="ECO:0000256" key="2">
    <source>
        <dbReference type="ARBA" id="ARBA00023015"/>
    </source>
</evidence>
<dbReference type="InterPro" id="IPR018062">
    <property type="entry name" value="HTH_AraC-typ_CS"/>
</dbReference>
<keyword evidence="2" id="KW-0805">Transcription regulation</keyword>
<accession>A0A329BV35</accession>
<dbReference type="STRING" id="1169143.GCA_000383275_05966"/>
<gene>
    <name evidence="7" type="ORF">BX591_11513</name>
</gene>
<dbReference type="PANTHER" id="PTHR11019:SF159">
    <property type="entry name" value="TRANSCRIPTIONAL REGULATOR-RELATED"/>
    <property type="match status" value="1"/>
</dbReference>
<protein>
    <submittedName>
        <fullName evidence="7">AraC-like DNA-binding protein</fullName>
    </submittedName>
</protein>
<name>A0A329BV35_9BURK</name>
<sequence length="289" mass="31945">MEFSVGVQKRPVSGIKANQYGIQAMIQPLIRPDLVTSPAGPFLAAAELTQTEARSTSSHSHARGQLMGALSGLVSVGLDRQQWVVPAIHAIWIPPHYEHSVRSYGPFSGWSVFITEQRCAQLPREPRAIKTTPLLREAVRRVASWPGVELDDAQTRIAEVIVDELAASKEESLDLPRPDDARLVRLTDALIGDLSDNRRLDEWAVWAGLAPRTLSRRFVAETGMTFAQWRQQARLLRALELVADGMPVTTIALELGYDNVSAFIDMFRRAMGTTPGRYLAAEAQESPPD</sequence>
<dbReference type="EMBL" id="QLTK01000015">
    <property type="protein sequence ID" value="RAS25767.1"/>
    <property type="molecule type" value="Genomic_DNA"/>
</dbReference>
<dbReference type="InterPro" id="IPR009057">
    <property type="entry name" value="Homeodomain-like_sf"/>
</dbReference>